<reference evidence="1" key="2">
    <citation type="journal article" date="2015" name="Data Brief">
        <title>Shoot transcriptome of the giant reed, Arundo donax.</title>
        <authorList>
            <person name="Barrero R.A."/>
            <person name="Guerrero F.D."/>
            <person name="Moolhuijzen P."/>
            <person name="Goolsby J.A."/>
            <person name="Tidwell J."/>
            <person name="Bellgard S.E."/>
            <person name="Bellgard M.I."/>
        </authorList>
    </citation>
    <scope>NUCLEOTIDE SEQUENCE</scope>
    <source>
        <tissue evidence="1">Shoot tissue taken approximately 20 cm above the soil surface</tissue>
    </source>
</reference>
<sequence length="28" mass="3426">MKLSLRKLVLCLHSDEPQWPQWKQKETC</sequence>
<organism evidence="1">
    <name type="scientific">Arundo donax</name>
    <name type="common">Giant reed</name>
    <name type="synonym">Donax arundinaceus</name>
    <dbReference type="NCBI Taxonomy" id="35708"/>
    <lineage>
        <taxon>Eukaryota</taxon>
        <taxon>Viridiplantae</taxon>
        <taxon>Streptophyta</taxon>
        <taxon>Embryophyta</taxon>
        <taxon>Tracheophyta</taxon>
        <taxon>Spermatophyta</taxon>
        <taxon>Magnoliopsida</taxon>
        <taxon>Liliopsida</taxon>
        <taxon>Poales</taxon>
        <taxon>Poaceae</taxon>
        <taxon>PACMAD clade</taxon>
        <taxon>Arundinoideae</taxon>
        <taxon>Arundineae</taxon>
        <taxon>Arundo</taxon>
    </lineage>
</organism>
<evidence type="ECO:0000313" key="1">
    <source>
        <dbReference type="EMBL" id="JAE08566.1"/>
    </source>
</evidence>
<dbReference type="AlphaFoldDB" id="A0A0A9FEM2"/>
<accession>A0A0A9FEM2</accession>
<proteinExistence type="predicted"/>
<dbReference type="EMBL" id="GBRH01189330">
    <property type="protein sequence ID" value="JAE08566.1"/>
    <property type="molecule type" value="Transcribed_RNA"/>
</dbReference>
<name>A0A0A9FEM2_ARUDO</name>
<protein>
    <submittedName>
        <fullName evidence="1">Uncharacterized protein</fullName>
    </submittedName>
</protein>
<reference evidence="1" key="1">
    <citation type="submission" date="2014-09" db="EMBL/GenBank/DDBJ databases">
        <authorList>
            <person name="Magalhaes I.L.F."/>
            <person name="Oliveira U."/>
            <person name="Santos F.R."/>
            <person name="Vidigal T.H.D.A."/>
            <person name="Brescovit A.D."/>
            <person name="Santos A.J."/>
        </authorList>
    </citation>
    <scope>NUCLEOTIDE SEQUENCE</scope>
    <source>
        <tissue evidence="1">Shoot tissue taken approximately 20 cm above the soil surface</tissue>
    </source>
</reference>